<protein>
    <submittedName>
        <fullName evidence="2">Phosphoribosyl 1,2-cyclic phosphodiesterase</fullName>
    </submittedName>
</protein>
<dbReference type="PANTHER" id="PTHR47619:SF1">
    <property type="entry name" value="EXODEOXYRIBONUCLEASE WALJ"/>
    <property type="match status" value="1"/>
</dbReference>
<dbReference type="InterPro" id="IPR036866">
    <property type="entry name" value="RibonucZ/Hydroxyglut_hydro"/>
</dbReference>
<feature type="domain" description="Metallo-beta-lactamase" evidence="1">
    <location>
        <begin position="11"/>
        <end position="193"/>
    </location>
</feature>
<reference evidence="2 3" key="1">
    <citation type="submission" date="2019-02" db="EMBL/GenBank/DDBJ databases">
        <title>Genomic Encyclopedia of Type Strains, Phase IV (KMG-IV): sequencing the most valuable type-strain genomes for metagenomic binning, comparative biology and taxonomic classification.</title>
        <authorList>
            <person name="Goeker M."/>
        </authorList>
    </citation>
    <scope>NUCLEOTIDE SEQUENCE [LARGE SCALE GENOMIC DNA]</scope>
    <source>
        <strain evidence="2 3">DSM 19570</strain>
    </source>
</reference>
<dbReference type="Proteomes" id="UP000293671">
    <property type="component" value="Unassembled WGS sequence"/>
</dbReference>
<dbReference type="PANTHER" id="PTHR47619">
    <property type="entry name" value="METALLO-HYDROLASE YYCJ-RELATED"/>
    <property type="match status" value="1"/>
</dbReference>
<dbReference type="Pfam" id="PF12706">
    <property type="entry name" value="Lactamase_B_2"/>
    <property type="match status" value="1"/>
</dbReference>
<organism evidence="2 3">
    <name type="scientific">Rivibacter subsaxonicus</name>
    <dbReference type="NCBI Taxonomy" id="457575"/>
    <lineage>
        <taxon>Bacteria</taxon>
        <taxon>Pseudomonadati</taxon>
        <taxon>Pseudomonadota</taxon>
        <taxon>Betaproteobacteria</taxon>
        <taxon>Burkholderiales</taxon>
        <taxon>Rivibacter</taxon>
    </lineage>
</organism>
<evidence type="ECO:0000313" key="2">
    <source>
        <dbReference type="EMBL" id="RZT97883.1"/>
    </source>
</evidence>
<dbReference type="InterPro" id="IPR001279">
    <property type="entry name" value="Metallo-B-lactamas"/>
</dbReference>
<sequence length="259" mass="27471">MRFRSLGSGSSGNATLVEAHDGAATSRVLVDCGFTLRELEGRLARCGLAVDALEAVFVTHEHGDHVGCAIALARRHRVPLWMSRGTWRAIGEPVLDAGLLHIARDGEAITLAALELRPYTVPHDAAEPLQLSLDDGVVRLGILTDAGSITDHLLQALRDCSALLLECNHDPQLLAASRYPASLKARIGGRLGHLANASAAEILRHVAHPGLRHVVAAHLSEQNNRPELASQALAAALGTEPADIVVADAAQGFDWLGLR</sequence>
<proteinExistence type="predicted"/>
<gene>
    <name evidence="2" type="ORF">EV670_2283</name>
</gene>
<dbReference type="AlphaFoldDB" id="A0A4Q7VNF6"/>
<evidence type="ECO:0000259" key="1">
    <source>
        <dbReference type="SMART" id="SM00849"/>
    </source>
</evidence>
<name>A0A4Q7VNF6_9BURK</name>
<keyword evidence="3" id="KW-1185">Reference proteome</keyword>
<dbReference type="EMBL" id="SHKP01000006">
    <property type="protein sequence ID" value="RZT97883.1"/>
    <property type="molecule type" value="Genomic_DNA"/>
</dbReference>
<dbReference type="SMART" id="SM00849">
    <property type="entry name" value="Lactamase_B"/>
    <property type="match status" value="1"/>
</dbReference>
<dbReference type="RefSeq" id="WP_130432135.1">
    <property type="nucleotide sequence ID" value="NZ_SHKP01000006.1"/>
</dbReference>
<dbReference type="InterPro" id="IPR052533">
    <property type="entry name" value="WalJ/YycJ-like"/>
</dbReference>
<dbReference type="OrthoDB" id="9803916at2"/>
<dbReference type="Gene3D" id="3.60.15.10">
    <property type="entry name" value="Ribonuclease Z/Hydroxyacylglutathione hydrolase-like"/>
    <property type="match status" value="1"/>
</dbReference>
<evidence type="ECO:0000313" key="3">
    <source>
        <dbReference type="Proteomes" id="UP000293671"/>
    </source>
</evidence>
<comment type="caution">
    <text evidence="2">The sequence shown here is derived from an EMBL/GenBank/DDBJ whole genome shotgun (WGS) entry which is preliminary data.</text>
</comment>
<accession>A0A4Q7VNF6</accession>
<dbReference type="SUPFAM" id="SSF56281">
    <property type="entry name" value="Metallo-hydrolase/oxidoreductase"/>
    <property type="match status" value="1"/>
</dbReference>